<dbReference type="EMBL" id="AXCM01006274">
    <property type="status" value="NOT_ANNOTATED_CDS"/>
    <property type="molecule type" value="Genomic_DNA"/>
</dbReference>
<evidence type="ECO:0000313" key="5">
    <source>
        <dbReference type="EnsemblMetazoa" id="ACUA000810-PA"/>
    </source>
</evidence>
<keyword evidence="2 3" id="KW-0802">TPR repeat</keyword>
<feature type="repeat" description="TPR" evidence="3">
    <location>
        <begin position="364"/>
        <end position="397"/>
    </location>
</feature>
<feature type="region of interest" description="Disordered" evidence="4">
    <location>
        <begin position="483"/>
        <end position="545"/>
    </location>
</feature>
<dbReference type="SUPFAM" id="SSF48452">
    <property type="entry name" value="TPR-like"/>
    <property type="match status" value="1"/>
</dbReference>
<dbReference type="InterPro" id="IPR019734">
    <property type="entry name" value="TPR_rpt"/>
</dbReference>
<reference evidence="6" key="1">
    <citation type="submission" date="2013-09" db="EMBL/GenBank/DDBJ databases">
        <title>The Genome Sequence of Anopheles culicifacies species A.</title>
        <authorList>
            <consortium name="The Broad Institute Genomics Platform"/>
            <person name="Neafsey D.E."/>
            <person name="Besansky N."/>
            <person name="Howell P."/>
            <person name="Walton C."/>
            <person name="Young S.K."/>
            <person name="Zeng Q."/>
            <person name="Gargeya S."/>
            <person name="Fitzgerald M."/>
            <person name="Haas B."/>
            <person name="Abouelleil A."/>
            <person name="Allen A.W."/>
            <person name="Alvarado L."/>
            <person name="Arachchi H.M."/>
            <person name="Berlin A.M."/>
            <person name="Chapman S.B."/>
            <person name="Gainer-Dewar J."/>
            <person name="Goldberg J."/>
            <person name="Griggs A."/>
            <person name="Gujja S."/>
            <person name="Hansen M."/>
            <person name="Howarth C."/>
            <person name="Imamovic A."/>
            <person name="Ireland A."/>
            <person name="Larimer J."/>
            <person name="McCowan C."/>
            <person name="Murphy C."/>
            <person name="Pearson M."/>
            <person name="Poon T.W."/>
            <person name="Priest M."/>
            <person name="Roberts A."/>
            <person name="Saif S."/>
            <person name="Shea T."/>
            <person name="Sisk P."/>
            <person name="Sykes S."/>
            <person name="Wortman J."/>
            <person name="Nusbaum C."/>
            <person name="Birren B."/>
        </authorList>
    </citation>
    <scope>NUCLEOTIDE SEQUENCE [LARGE SCALE GENOMIC DNA]</scope>
    <source>
        <strain evidence="6">A-37</strain>
    </source>
</reference>
<proteinExistence type="predicted"/>
<dbReference type="PANTHER" id="PTHR23184:SF9">
    <property type="entry name" value="TETRATRICOPEPTIDE REPEAT PROTEIN 14"/>
    <property type="match status" value="1"/>
</dbReference>
<dbReference type="Pfam" id="PF07719">
    <property type="entry name" value="TPR_2"/>
    <property type="match status" value="1"/>
</dbReference>
<sequence length="545" mass="62390">MSQKTPLNRSLIQRTVEYHGKPLQKIWESELKPNELYALGIDDGLDFAVYMARQKHFTLQERAKRLKLQQFIVRNANTLYRWYPSASGEPELDYKQSKFCSRKHAACVTVQPGDVVYGTITMFKHFAGVLFKPMFIVGNVTSYVRNKSIKGTIGKNELIVPEQRPSKGYFPNDLICCEVLDVAPDVRRLNCTMKRTPESRAPESITYGLLCKEDMPELYNLSSKRINQSYDHYLENSPSFNDPACIEELFHSVGLNSSEYCTNMSSLKGRYPSQEYAAELRNSQNSKWAFRSVAQGIEHFKEGRHAEAFQCLNKALSMDPRNVEGLVARGALYANSGSFKKAVEDFEAALKLNPSHANARKYMGETLVALGRSYEEENRFEEAKKAYQDCLNIIPHHEEAQNSLEFLKSKPFTGKQIVEPTELELPSRVIPAPLARTVVIRAVIRAAALAALRRPVPVRKFLEMPRDEENYEEKVRRFVAEANKYQKERKQMEDKSKKKKKKDEKKAKKESKKKRKSDEKKKSKKKDKGGDDDVWTKVARMASGA</sequence>
<feature type="compositionally biased region" description="Basic and acidic residues" evidence="4">
    <location>
        <begin position="483"/>
        <end position="496"/>
    </location>
</feature>
<dbReference type="AlphaFoldDB" id="A0A182LSE9"/>
<accession>A0A182LSE9</accession>
<dbReference type="PANTHER" id="PTHR23184">
    <property type="entry name" value="TETRATRICOPEPTIDE REPEAT PROTEIN 14"/>
    <property type="match status" value="1"/>
</dbReference>
<dbReference type="Proteomes" id="UP000075883">
    <property type="component" value="Unassembled WGS sequence"/>
</dbReference>
<dbReference type="SMART" id="SM00028">
    <property type="entry name" value="TPR"/>
    <property type="match status" value="3"/>
</dbReference>
<evidence type="ECO:0000256" key="1">
    <source>
        <dbReference type="ARBA" id="ARBA00022737"/>
    </source>
</evidence>
<dbReference type="Pfam" id="PF13181">
    <property type="entry name" value="TPR_8"/>
    <property type="match status" value="2"/>
</dbReference>
<dbReference type="STRING" id="139723.A0A182LSE9"/>
<dbReference type="PROSITE" id="PS50005">
    <property type="entry name" value="TPR"/>
    <property type="match status" value="3"/>
</dbReference>
<name>A0A182LSE9_9DIPT</name>
<keyword evidence="1" id="KW-0677">Repeat</keyword>
<feature type="repeat" description="TPR" evidence="3">
    <location>
        <begin position="289"/>
        <end position="322"/>
    </location>
</feature>
<keyword evidence="6" id="KW-1185">Reference proteome</keyword>
<feature type="compositionally biased region" description="Basic residues" evidence="4">
    <location>
        <begin position="497"/>
        <end position="515"/>
    </location>
</feature>
<evidence type="ECO:0000256" key="3">
    <source>
        <dbReference type="PROSITE-ProRule" id="PRU00339"/>
    </source>
</evidence>
<dbReference type="InterPro" id="IPR039190">
    <property type="entry name" value="TTC14"/>
</dbReference>
<evidence type="ECO:0000256" key="4">
    <source>
        <dbReference type="SAM" id="MobiDB-lite"/>
    </source>
</evidence>
<protein>
    <submittedName>
        <fullName evidence="5">Uncharacterized protein</fullName>
    </submittedName>
</protein>
<organism evidence="5 6">
    <name type="scientific">Anopheles culicifacies</name>
    <dbReference type="NCBI Taxonomy" id="139723"/>
    <lineage>
        <taxon>Eukaryota</taxon>
        <taxon>Metazoa</taxon>
        <taxon>Ecdysozoa</taxon>
        <taxon>Arthropoda</taxon>
        <taxon>Hexapoda</taxon>
        <taxon>Insecta</taxon>
        <taxon>Pterygota</taxon>
        <taxon>Neoptera</taxon>
        <taxon>Endopterygota</taxon>
        <taxon>Diptera</taxon>
        <taxon>Nematocera</taxon>
        <taxon>Culicoidea</taxon>
        <taxon>Culicidae</taxon>
        <taxon>Anophelinae</taxon>
        <taxon>Anopheles</taxon>
        <taxon>culicifacies species complex</taxon>
    </lineage>
</organism>
<reference evidence="5" key="2">
    <citation type="submission" date="2020-05" db="UniProtKB">
        <authorList>
            <consortium name="EnsemblMetazoa"/>
        </authorList>
    </citation>
    <scope>IDENTIFICATION</scope>
    <source>
        <strain evidence="5">A-37</strain>
    </source>
</reference>
<dbReference type="Gene3D" id="1.25.40.10">
    <property type="entry name" value="Tetratricopeptide repeat domain"/>
    <property type="match status" value="1"/>
</dbReference>
<dbReference type="InterPro" id="IPR011990">
    <property type="entry name" value="TPR-like_helical_dom_sf"/>
</dbReference>
<evidence type="ECO:0000256" key="2">
    <source>
        <dbReference type="ARBA" id="ARBA00022803"/>
    </source>
</evidence>
<dbReference type="PROSITE" id="PS50293">
    <property type="entry name" value="TPR_REGION"/>
    <property type="match status" value="1"/>
</dbReference>
<dbReference type="InterPro" id="IPR013105">
    <property type="entry name" value="TPR_2"/>
</dbReference>
<dbReference type="EnsemblMetazoa" id="ACUA000810-RA">
    <property type="protein sequence ID" value="ACUA000810-PA"/>
    <property type="gene ID" value="ACUA000810"/>
</dbReference>
<feature type="repeat" description="TPR" evidence="3">
    <location>
        <begin position="323"/>
        <end position="356"/>
    </location>
</feature>
<dbReference type="VEuPathDB" id="VectorBase:ACUA000810"/>
<evidence type="ECO:0000313" key="6">
    <source>
        <dbReference type="Proteomes" id="UP000075883"/>
    </source>
</evidence>